<protein>
    <submittedName>
        <fullName evidence="1">Uncharacterized protein</fullName>
    </submittedName>
</protein>
<dbReference type="Proteomes" id="UP000647017">
    <property type="component" value="Unassembled WGS sequence"/>
</dbReference>
<proteinExistence type="predicted"/>
<keyword evidence="2" id="KW-1185">Reference proteome</keyword>
<dbReference type="EMBL" id="BOOZ01000014">
    <property type="protein sequence ID" value="GIJ09774.1"/>
    <property type="molecule type" value="Genomic_DNA"/>
</dbReference>
<evidence type="ECO:0000313" key="2">
    <source>
        <dbReference type="Proteomes" id="UP000647017"/>
    </source>
</evidence>
<name>A0ABQ4HVW7_9ACTN</name>
<accession>A0ABQ4HVW7</accession>
<organism evidence="1 2">
    <name type="scientific">Micromonospora andamanensis</name>
    <dbReference type="NCBI Taxonomy" id="1287068"/>
    <lineage>
        <taxon>Bacteria</taxon>
        <taxon>Bacillati</taxon>
        <taxon>Actinomycetota</taxon>
        <taxon>Actinomycetes</taxon>
        <taxon>Micromonosporales</taxon>
        <taxon>Micromonosporaceae</taxon>
        <taxon>Micromonospora</taxon>
    </lineage>
</organism>
<sequence length="110" mass="12019">MPADGVHLLLFDTTITLFNSGQDWLELTLDVAWGSRLTVNAAVEVGCWCSQDHNMHQVRSENWPVTGSHDLVRGFAAGIAMLTIVLDSGSFDPSAWRVEAGLADAPPRRQ</sequence>
<evidence type="ECO:0000313" key="1">
    <source>
        <dbReference type="EMBL" id="GIJ09774.1"/>
    </source>
</evidence>
<reference evidence="1 2" key="1">
    <citation type="submission" date="2021-01" db="EMBL/GenBank/DDBJ databases">
        <title>Whole genome shotgun sequence of Verrucosispora andamanensis NBRC 109075.</title>
        <authorList>
            <person name="Komaki H."/>
            <person name="Tamura T."/>
        </authorList>
    </citation>
    <scope>NUCLEOTIDE SEQUENCE [LARGE SCALE GENOMIC DNA]</scope>
    <source>
        <strain evidence="1 2">NBRC 109075</strain>
    </source>
</reference>
<comment type="caution">
    <text evidence="1">The sequence shown here is derived from an EMBL/GenBank/DDBJ whole genome shotgun (WGS) entry which is preliminary data.</text>
</comment>
<gene>
    <name evidence="1" type="ORF">Van01_29880</name>
</gene>